<feature type="chain" id="PRO_5045169727" evidence="1">
    <location>
        <begin position="28"/>
        <end position="209"/>
    </location>
</feature>
<dbReference type="EMBL" id="JABCQG010000016">
    <property type="protein sequence ID" value="MBF0859894.1"/>
    <property type="molecule type" value="Genomic_DNA"/>
</dbReference>
<evidence type="ECO:0000256" key="1">
    <source>
        <dbReference type="SAM" id="SignalP"/>
    </source>
</evidence>
<evidence type="ECO:0000313" key="2">
    <source>
        <dbReference type="EMBL" id="MBF0859894.1"/>
    </source>
</evidence>
<reference evidence="3" key="1">
    <citation type="submission" date="2020-04" db="EMBL/GenBank/DDBJ databases">
        <title>Description of novel Gluconacetobacter.</title>
        <authorList>
            <person name="Sombolestani A."/>
        </authorList>
    </citation>
    <scope>NUCLEOTIDE SEQUENCE [LARGE SCALE GENOMIC DNA]</scope>
    <source>
        <strain evidence="3">LMG 31484</strain>
    </source>
</reference>
<dbReference type="Proteomes" id="UP000623107">
    <property type="component" value="Unassembled WGS sequence"/>
</dbReference>
<keyword evidence="3" id="KW-1185">Reference proteome</keyword>
<reference evidence="2 3" key="2">
    <citation type="submission" date="2020-11" db="EMBL/GenBank/DDBJ databases">
        <title>Description of novel Gluconobacter species.</title>
        <authorList>
            <person name="Cleenwerck I."/>
            <person name="Cnockaert M."/>
            <person name="Borremans W."/>
            <person name="Wieme A.D."/>
            <person name="De Vuyst L."/>
            <person name="Vandamme P."/>
        </authorList>
    </citation>
    <scope>NUCLEOTIDE SEQUENCE [LARGE SCALE GENOMIC DNA]</scope>
    <source>
        <strain evidence="2 3">LMG 31484</strain>
    </source>
</reference>
<accession>A0ABR9Y7H9</accession>
<sequence>MSLGLFPGRSGASVLALFLLSACSAGSPSPVTISEAISGIQADLTKTGVVSTSHIQDWTPEQISLFDTNVHALQCSQHLSDPVVAMISGPVTLSLSGSFTSSGSFSVSSSGAMPVFGLQADASRTKAQTLDLPIQFAPLSALPDAEMAREVGYAGDLLAQSDTVRLAEGTRIMASRDTLAQHVRKLIGTFAGSCPKEPVHPFVGLHHKV</sequence>
<comment type="caution">
    <text evidence="2">The sequence shown here is derived from an EMBL/GenBank/DDBJ whole genome shotgun (WGS) entry which is preliminary data.</text>
</comment>
<keyword evidence="1" id="KW-0732">Signal</keyword>
<feature type="signal peptide" evidence="1">
    <location>
        <begin position="1"/>
        <end position="27"/>
    </location>
</feature>
<organism evidence="2 3">
    <name type="scientific">Gluconobacter vitians</name>
    <dbReference type="NCBI Taxonomy" id="2728102"/>
    <lineage>
        <taxon>Bacteria</taxon>
        <taxon>Pseudomonadati</taxon>
        <taxon>Pseudomonadota</taxon>
        <taxon>Alphaproteobacteria</taxon>
        <taxon>Acetobacterales</taxon>
        <taxon>Acetobacteraceae</taxon>
        <taxon>Gluconobacter</taxon>
    </lineage>
</organism>
<evidence type="ECO:0000313" key="3">
    <source>
        <dbReference type="Proteomes" id="UP000623107"/>
    </source>
</evidence>
<name>A0ABR9Y7H9_9PROT</name>
<protein>
    <submittedName>
        <fullName evidence="2">Uncharacterized protein</fullName>
    </submittedName>
</protein>
<proteinExistence type="predicted"/>
<gene>
    <name evidence="2" type="ORF">HKD24_11790</name>
</gene>